<dbReference type="GeneID" id="1441749"/>
<dbReference type="SMR" id="Q97B17"/>
<accession>Q97B17</accession>
<dbReference type="PaxDb" id="273116-14324858"/>
<dbReference type="AlphaFoldDB" id="Q97B17"/>
<keyword evidence="2" id="KW-1185">Reference proteome</keyword>
<dbReference type="Proteomes" id="UP000001017">
    <property type="component" value="Chromosome"/>
</dbReference>
<dbReference type="SUPFAM" id="SSF75169">
    <property type="entry name" value="DsrEFH-like"/>
    <property type="match status" value="1"/>
</dbReference>
<organism evidence="1 2">
    <name type="scientific">Thermoplasma volcanium (strain ATCC 51530 / DSM 4299 / JCM 9571 / NBRC 15438 / GSS1)</name>
    <dbReference type="NCBI Taxonomy" id="273116"/>
    <lineage>
        <taxon>Archaea</taxon>
        <taxon>Methanobacteriati</taxon>
        <taxon>Thermoplasmatota</taxon>
        <taxon>Thermoplasmata</taxon>
        <taxon>Thermoplasmatales</taxon>
        <taxon>Thermoplasmataceae</taxon>
        <taxon>Thermoplasma</taxon>
    </lineage>
</organism>
<dbReference type="EMBL" id="BA000011">
    <property type="protein sequence ID" value="BAB59784.1"/>
    <property type="molecule type" value="Genomic_DNA"/>
</dbReference>
<dbReference type="STRING" id="273116.gene:9381430"/>
<dbReference type="KEGG" id="tvo:TVG0635229"/>
<gene>
    <name evidence="1" type="ORF">TVG0635229</name>
</gene>
<evidence type="ECO:0000313" key="2">
    <source>
        <dbReference type="Proteomes" id="UP000001017"/>
    </source>
</evidence>
<dbReference type="Pfam" id="PF02635">
    <property type="entry name" value="DsrE"/>
    <property type="match status" value="1"/>
</dbReference>
<evidence type="ECO:0000313" key="1">
    <source>
        <dbReference type="EMBL" id="BAB59784.1"/>
    </source>
</evidence>
<reference evidence="1 2" key="1">
    <citation type="journal article" date="1999" name="Proc. Jpn. Acad.">
        <title>Determination of the complete genomic DNA sequence of Thermoplasma volvanium GSS1.</title>
        <authorList>
            <person name="Kawashima T."/>
            <person name="Yamamoto Y."/>
            <person name="Aramaki H."/>
            <person name="Nunoshiba T."/>
            <person name="Kawamoto T."/>
            <person name="Watanabe K."/>
            <person name="Yamazaki M."/>
            <person name="Kanehori K."/>
            <person name="Amano N."/>
            <person name="Ohya Y."/>
            <person name="Makino K."/>
            <person name="Suzuki M."/>
        </authorList>
    </citation>
    <scope>NUCLEOTIDE SEQUENCE [LARGE SCALE GENOMIC DNA]</scope>
    <source>
        <strain evidence="2">ATCC 51530 / DSM 4299 / JCM 9571 / NBRC 15438 / GSS1</strain>
    </source>
</reference>
<protein>
    <submittedName>
        <fullName evidence="1">Uncharacterized protein</fullName>
    </submittedName>
</protein>
<dbReference type="eggNOG" id="arCOG01669">
    <property type="taxonomic scope" value="Archaea"/>
</dbReference>
<dbReference type="HOGENOM" id="CLU_169424_0_0_2"/>
<name>Q97B17_THEVO</name>
<dbReference type="InterPro" id="IPR003787">
    <property type="entry name" value="Sulphur_relay_DsrE/F-like"/>
</dbReference>
<proteinExistence type="predicted"/>
<sequence>MAKMLVMVITGKENINTEMVAFNFAINSVQNAKATVEMLFLGRGVEAILKNQNNSDTFLAQINKARSLGIRLTVCSVSMKSLGIEDSMIFENIEKVMGGVETNAKIEEGYSVITF</sequence>
<dbReference type="RefSeq" id="WP_010916901.1">
    <property type="nucleotide sequence ID" value="NC_002689.2"/>
</dbReference>
<reference evidence="1 2" key="2">
    <citation type="journal article" date="2000" name="Proc. Natl. Acad. Sci. U.S.A.">
        <title>Archaeal adaptation to higher temperatures revealed by genomic sequence of Thermoplasma volcanium.</title>
        <authorList>
            <person name="Kawashima T."/>
            <person name="Amano N."/>
            <person name="Koike H."/>
            <person name="Makino S."/>
            <person name="Higuchi S."/>
            <person name="Kawashima-Ohya Y."/>
            <person name="Watanabe K."/>
            <person name="Yamazaki M."/>
            <person name="Kanehori K."/>
            <person name="Kawamoto T."/>
            <person name="Nunoshiba T."/>
            <person name="Yamamoto Y."/>
            <person name="Aramaki H."/>
            <person name="Makino K."/>
            <person name="Suzuki M."/>
        </authorList>
    </citation>
    <scope>NUCLEOTIDE SEQUENCE [LARGE SCALE GENOMIC DNA]</scope>
    <source>
        <strain evidence="2">ATCC 51530 / DSM 4299 / JCM 9571 / NBRC 15438 / GSS1</strain>
    </source>
</reference>
<dbReference type="InterPro" id="IPR027396">
    <property type="entry name" value="DsrEFH-like"/>
</dbReference>
<dbReference type="OrthoDB" id="216309at2157"/>
<dbReference type="Gene3D" id="3.40.1260.10">
    <property type="entry name" value="DsrEFH-like"/>
    <property type="match status" value="1"/>
</dbReference>